<organism evidence="2 3">
    <name type="scientific">Haematococcus lacustris</name>
    <name type="common">Green alga</name>
    <name type="synonym">Haematococcus pluvialis</name>
    <dbReference type="NCBI Taxonomy" id="44745"/>
    <lineage>
        <taxon>Eukaryota</taxon>
        <taxon>Viridiplantae</taxon>
        <taxon>Chlorophyta</taxon>
        <taxon>core chlorophytes</taxon>
        <taxon>Chlorophyceae</taxon>
        <taxon>CS clade</taxon>
        <taxon>Chlamydomonadales</taxon>
        <taxon>Haematococcaceae</taxon>
        <taxon>Haematococcus</taxon>
    </lineage>
</organism>
<name>A0A699ZE13_HAELA</name>
<proteinExistence type="predicted"/>
<evidence type="ECO:0000256" key="1">
    <source>
        <dbReference type="SAM" id="MobiDB-lite"/>
    </source>
</evidence>
<protein>
    <submittedName>
        <fullName evidence="2">SGNH_hydro domain-containing protein</fullName>
    </submittedName>
</protein>
<comment type="caution">
    <text evidence="2">The sequence shown here is derived from an EMBL/GenBank/DDBJ whole genome shotgun (WGS) entry which is preliminary data.</text>
</comment>
<dbReference type="Proteomes" id="UP000485058">
    <property type="component" value="Unassembled WGS sequence"/>
</dbReference>
<dbReference type="EMBL" id="BLLF01000648">
    <property type="protein sequence ID" value="GFH13752.1"/>
    <property type="molecule type" value="Genomic_DNA"/>
</dbReference>
<dbReference type="AlphaFoldDB" id="A0A699ZE13"/>
<dbReference type="PANTHER" id="PTHR34407:SF1">
    <property type="entry name" value="SGNH HYDROLASE-TYPE ESTERASE DOMAIN-CONTAINING PROTEIN"/>
    <property type="match status" value="1"/>
</dbReference>
<gene>
    <name evidence="2" type="ORF">HaLaN_09696</name>
</gene>
<evidence type="ECO:0000313" key="3">
    <source>
        <dbReference type="Proteomes" id="UP000485058"/>
    </source>
</evidence>
<feature type="region of interest" description="Disordered" evidence="1">
    <location>
        <begin position="81"/>
        <end position="105"/>
    </location>
</feature>
<dbReference type="PANTHER" id="PTHR34407">
    <property type="entry name" value="EXPRESSED PROTEIN"/>
    <property type="match status" value="1"/>
</dbReference>
<accession>A0A699ZE13</accession>
<sequence length="126" mass="13829">MDFQNKQCELRQLPEDRLPASLYIYSPPWPVTEWDAAGNYTWVLKQRARDAGLSYVGSNERLRLAVQRMKEGKPTKVVTIGGSITAGQGSQPKWSQSVGASPPARSTTDHMWVCCRHGPALGASAA</sequence>
<reference evidence="2 3" key="1">
    <citation type="submission" date="2020-02" db="EMBL/GenBank/DDBJ databases">
        <title>Draft genome sequence of Haematococcus lacustris strain NIES-144.</title>
        <authorList>
            <person name="Morimoto D."/>
            <person name="Nakagawa S."/>
            <person name="Yoshida T."/>
            <person name="Sawayama S."/>
        </authorList>
    </citation>
    <scope>NUCLEOTIDE SEQUENCE [LARGE SCALE GENOMIC DNA]</scope>
    <source>
        <strain evidence="2 3">NIES-144</strain>
    </source>
</reference>
<feature type="compositionally biased region" description="Polar residues" evidence="1">
    <location>
        <begin position="85"/>
        <end position="99"/>
    </location>
</feature>
<keyword evidence="3" id="KW-1185">Reference proteome</keyword>
<evidence type="ECO:0000313" key="2">
    <source>
        <dbReference type="EMBL" id="GFH13752.1"/>
    </source>
</evidence>